<dbReference type="InterPro" id="IPR002810">
    <property type="entry name" value="NfeD-like_C"/>
</dbReference>
<evidence type="ECO:0000256" key="6">
    <source>
        <dbReference type="SAM" id="Phobius"/>
    </source>
</evidence>
<feature type="domain" description="NfeD1b N-terminal" evidence="9">
    <location>
        <begin position="52"/>
        <end position="239"/>
    </location>
</feature>
<dbReference type="InterPro" id="IPR056739">
    <property type="entry name" value="NfeD_membrane"/>
</dbReference>
<comment type="subcellular location">
    <subcellularLocation>
        <location evidence="1">Membrane</location>
        <topology evidence="1">Multi-pass membrane protein</topology>
    </subcellularLocation>
</comment>
<evidence type="ECO:0000259" key="7">
    <source>
        <dbReference type="Pfam" id="PF01957"/>
    </source>
</evidence>
<evidence type="ECO:0000256" key="4">
    <source>
        <dbReference type="ARBA" id="ARBA00023136"/>
    </source>
</evidence>
<name>A0A501PME7_9PROT</name>
<evidence type="ECO:0000256" key="2">
    <source>
        <dbReference type="ARBA" id="ARBA00022692"/>
    </source>
</evidence>
<dbReference type="Pfam" id="PF25145">
    <property type="entry name" value="NfeD1b_N"/>
    <property type="match status" value="1"/>
</dbReference>
<proteinExistence type="predicted"/>
<dbReference type="Proteomes" id="UP000319148">
    <property type="component" value="Unassembled WGS sequence"/>
</dbReference>
<organism evidence="10 11">
    <name type="scientific">Emcibacter nanhaiensis</name>
    <dbReference type="NCBI Taxonomy" id="1505037"/>
    <lineage>
        <taxon>Bacteria</taxon>
        <taxon>Pseudomonadati</taxon>
        <taxon>Pseudomonadota</taxon>
        <taxon>Alphaproteobacteria</taxon>
        <taxon>Emcibacterales</taxon>
        <taxon>Emcibacteraceae</taxon>
        <taxon>Emcibacter</taxon>
    </lineage>
</organism>
<accession>A0A501PME7</accession>
<dbReference type="InterPro" id="IPR056738">
    <property type="entry name" value="NfeD1b_N"/>
</dbReference>
<evidence type="ECO:0000313" key="10">
    <source>
        <dbReference type="EMBL" id="TPD61669.1"/>
    </source>
</evidence>
<evidence type="ECO:0000256" key="3">
    <source>
        <dbReference type="ARBA" id="ARBA00022989"/>
    </source>
</evidence>
<dbReference type="Pfam" id="PF01957">
    <property type="entry name" value="NfeD"/>
    <property type="match status" value="1"/>
</dbReference>
<dbReference type="InterPro" id="IPR052165">
    <property type="entry name" value="Membrane_assoc_protease"/>
</dbReference>
<dbReference type="GO" id="GO:0016020">
    <property type="term" value="C:membrane"/>
    <property type="evidence" value="ECO:0007669"/>
    <property type="project" value="UniProtKB-SubCell"/>
</dbReference>
<dbReference type="EMBL" id="VFIY01000005">
    <property type="protein sequence ID" value="TPD61669.1"/>
    <property type="molecule type" value="Genomic_DNA"/>
</dbReference>
<gene>
    <name evidence="10" type="ORF">FIV46_05515</name>
</gene>
<dbReference type="OrthoDB" id="5289056at2"/>
<dbReference type="InterPro" id="IPR029045">
    <property type="entry name" value="ClpP/crotonase-like_dom_sf"/>
</dbReference>
<feature type="region of interest" description="Disordered" evidence="5">
    <location>
        <begin position="154"/>
        <end position="175"/>
    </location>
</feature>
<keyword evidence="4 6" id="KW-0472">Membrane</keyword>
<dbReference type="PANTHER" id="PTHR33507">
    <property type="entry name" value="INNER MEMBRANE PROTEIN YBBJ"/>
    <property type="match status" value="1"/>
</dbReference>
<dbReference type="Pfam" id="PF24961">
    <property type="entry name" value="NfeD_membrane"/>
    <property type="match status" value="1"/>
</dbReference>
<feature type="transmembrane region" description="Helical" evidence="6">
    <location>
        <begin position="279"/>
        <end position="296"/>
    </location>
</feature>
<dbReference type="InterPro" id="IPR012340">
    <property type="entry name" value="NA-bd_OB-fold"/>
</dbReference>
<dbReference type="FunFam" id="3.90.226.10:FF:000089">
    <property type="entry name" value="Membrane-bound serine protease"/>
    <property type="match status" value="1"/>
</dbReference>
<dbReference type="Gene3D" id="2.40.50.140">
    <property type="entry name" value="Nucleic acid-binding proteins"/>
    <property type="match status" value="1"/>
</dbReference>
<evidence type="ECO:0000259" key="8">
    <source>
        <dbReference type="Pfam" id="PF24961"/>
    </source>
</evidence>
<reference evidence="11" key="1">
    <citation type="submission" date="2019-06" db="EMBL/GenBank/DDBJ databases">
        <title>The complete genome of Emcibacter congregatus ZYLT.</title>
        <authorList>
            <person name="Zhao Z."/>
        </authorList>
    </citation>
    <scope>NUCLEOTIDE SEQUENCE [LARGE SCALE GENOMIC DNA]</scope>
    <source>
        <strain evidence="11">MCCC 1A06723</strain>
    </source>
</reference>
<feature type="domain" description="NfeD-like C-terminal" evidence="7">
    <location>
        <begin position="411"/>
        <end position="464"/>
    </location>
</feature>
<evidence type="ECO:0000256" key="1">
    <source>
        <dbReference type="ARBA" id="ARBA00004141"/>
    </source>
</evidence>
<evidence type="ECO:0000313" key="11">
    <source>
        <dbReference type="Proteomes" id="UP000319148"/>
    </source>
</evidence>
<keyword evidence="11" id="KW-1185">Reference proteome</keyword>
<dbReference type="CDD" id="cd07020">
    <property type="entry name" value="Clp_protease_NfeD_1"/>
    <property type="match status" value="1"/>
</dbReference>
<dbReference type="Gene3D" id="3.90.226.10">
    <property type="entry name" value="2-enoyl-CoA Hydratase, Chain A, domain 1"/>
    <property type="match status" value="1"/>
</dbReference>
<evidence type="ECO:0000259" key="9">
    <source>
        <dbReference type="Pfam" id="PF25145"/>
    </source>
</evidence>
<feature type="transmembrane region" description="Helical" evidence="6">
    <location>
        <begin position="347"/>
        <end position="366"/>
    </location>
</feature>
<keyword evidence="3 6" id="KW-1133">Transmembrane helix</keyword>
<feature type="transmembrane region" description="Helical" evidence="6">
    <location>
        <begin position="324"/>
        <end position="340"/>
    </location>
</feature>
<evidence type="ECO:0000256" key="5">
    <source>
        <dbReference type="SAM" id="MobiDB-lite"/>
    </source>
</evidence>
<protein>
    <submittedName>
        <fullName evidence="10">Nodulation protein NfeD</fullName>
    </submittedName>
</protein>
<dbReference type="SUPFAM" id="SSF52096">
    <property type="entry name" value="ClpP/crotonase"/>
    <property type="match status" value="1"/>
</dbReference>
<dbReference type="PANTHER" id="PTHR33507:SF4">
    <property type="entry name" value="NODULATION COMPETITIVENESS PROTEIN NFED"/>
    <property type="match status" value="1"/>
</dbReference>
<keyword evidence="2 6" id="KW-0812">Transmembrane</keyword>
<feature type="domain" description="NfeD integral membrane" evidence="8">
    <location>
        <begin position="278"/>
        <end position="396"/>
    </location>
</feature>
<dbReference type="SUPFAM" id="SSF141322">
    <property type="entry name" value="NfeD domain-like"/>
    <property type="match status" value="1"/>
</dbReference>
<comment type="caution">
    <text evidence="10">The sequence shown here is derived from an EMBL/GenBank/DDBJ whole genome shotgun (WGS) entry which is preliminary data.</text>
</comment>
<feature type="transmembrane region" description="Helical" evidence="6">
    <location>
        <begin position="372"/>
        <end position="394"/>
    </location>
</feature>
<dbReference type="AlphaFoldDB" id="A0A501PME7"/>
<sequence>MAMETRYQFRRIAHFSLTRGRQRWLSALLISLLLLLLKAPVPLYAGQGDVTLLDIKGPIGPAVSDYVVRGMEQAEQEGNPLIILRLDTPGGLDNSMRDIIKAIMTSPVPVACFVAPGGGRAASAGTYILYACHISAMAPGTNLGAATPVQIGGLPTPAQPKGSAGEGAKPAAEHPGLEDKAINDAAAYIRSLAEMRGRNADWAERAVREAVSLSAAKALEMGVIDILATDIPDLLAQMDGRSVKLGTDIVTLKTSGLAVRVAAPDWRTELLSVITNPNVAYILLMVGIYGLIIEFWNPGTILPGVTGAISLLLALYALQLLPVNYAGLALILLGLVLLIAEMFVPAFGVLGLGGLIALVIGSIILIDTDVPGMAISIPIIGSIALVSGLLLLGIMYMAIKAWRRPVTTGPEALVGAPGEVIDWSGGTGHIRIRGEVWKARGPEKLPGHSRVKVTDLEGLRLVVEQVQNSEQKEADHDI</sequence>